<organism evidence="1 2">
    <name type="scientific">Racocetra fulgida</name>
    <dbReference type="NCBI Taxonomy" id="60492"/>
    <lineage>
        <taxon>Eukaryota</taxon>
        <taxon>Fungi</taxon>
        <taxon>Fungi incertae sedis</taxon>
        <taxon>Mucoromycota</taxon>
        <taxon>Glomeromycotina</taxon>
        <taxon>Glomeromycetes</taxon>
        <taxon>Diversisporales</taxon>
        <taxon>Gigasporaceae</taxon>
        <taxon>Racocetra</taxon>
    </lineage>
</organism>
<proteinExistence type="predicted"/>
<reference evidence="1" key="1">
    <citation type="submission" date="2021-06" db="EMBL/GenBank/DDBJ databases">
        <authorList>
            <person name="Kallberg Y."/>
            <person name="Tangrot J."/>
            <person name="Rosling A."/>
        </authorList>
    </citation>
    <scope>NUCLEOTIDE SEQUENCE</scope>
    <source>
        <strain evidence="1">IN212</strain>
    </source>
</reference>
<evidence type="ECO:0000313" key="2">
    <source>
        <dbReference type="Proteomes" id="UP000789396"/>
    </source>
</evidence>
<dbReference type="OrthoDB" id="2441265at2759"/>
<name>A0A9N9IAL0_9GLOM</name>
<gene>
    <name evidence="1" type="ORF">RFULGI_LOCUS11971</name>
</gene>
<keyword evidence="2" id="KW-1185">Reference proteome</keyword>
<sequence>ATYKTNALGYELYSVISQYDGSGFALAYLFVEGCKQDGA</sequence>
<feature type="non-terminal residue" evidence="1">
    <location>
        <position position="1"/>
    </location>
</feature>
<evidence type="ECO:0000313" key="1">
    <source>
        <dbReference type="EMBL" id="CAG8728791.1"/>
    </source>
</evidence>
<protein>
    <submittedName>
        <fullName evidence="1">1576_t:CDS:1</fullName>
    </submittedName>
</protein>
<dbReference type="Proteomes" id="UP000789396">
    <property type="component" value="Unassembled WGS sequence"/>
</dbReference>
<accession>A0A9N9IAL0</accession>
<comment type="caution">
    <text evidence="1">The sequence shown here is derived from an EMBL/GenBank/DDBJ whole genome shotgun (WGS) entry which is preliminary data.</text>
</comment>
<dbReference type="AlphaFoldDB" id="A0A9N9IAL0"/>
<dbReference type="EMBL" id="CAJVPZ010027589">
    <property type="protein sequence ID" value="CAG8728791.1"/>
    <property type="molecule type" value="Genomic_DNA"/>
</dbReference>